<dbReference type="CDD" id="cd12166">
    <property type="entry name" value="2-Hacid_dh_7"/>
    <property type="match status" value="1"/>
</dbReference>
<dbReference type="AlphaFoldDB" id="A0A542E306"/>
<dbReference type="Proteomes" id="UP000317893">
    <property type="component" value="Unassembled WGS sequence"/>
</dbReference>
<feature type="domain" description="D-isomer specific 2-hydroxyacid dehydrogenase catalytic" evidence="5">
    <location>
        <begin position="61"/>
        <end position="314"/>
    </location>
</feature>
<evidence type="ECO:0000259" key="6">
    <source>
        <dbReference type="Pfam" id="PF02826"/>
    </source>
</evidence>
<dbReference type="InterPro" id="IPR006140">
    <property type="entry name" value="D-isomer_DH_NAD-bd"/>
</dbReference>
<evidence type="ECO:0000256" key="2">
    <source>
        <dbReference type="ARBA" id="ARBA00023002"/>
    </source>
</evidence>
<comment type="caution">
    <text evidence="7">The sequence shown here is derived from an EMBL/GenBank/DDBJ whole genome shotgun (WGS) entry which is preliminary data.</text>
</comment>
<dbReference type="InterPro" id="IPR006139">
    <property type="entry name" value="D-isomer_2_OHA_DH_cat_dom"/>
</dbReference>
<comment type="similarity">
    <text evidence="1 4">Belongs to the D-isomer specific 2-hydroxyacid dehydrogenase family.</text>
</comment>
<dbReference type="EMBL" id="VFMN01000001">
    <property type="protein sequence ID" value="TQJ09713.1"/>
    <property type="molecule type" value="Genomic_DNA"/>
</dbReference>
<dbReference type="SUPFAM" id="SSF51735">
    <property type="entry name" value="NAD(P)-binding Rossmann-fold domains"/>
    <property type="match status" value="1"/>
</dbReference>
<organism evidence="7 8">
    <name type="scientific">Lapillicoccus jejuensis</name>
    <dbReference type="NCBI Taxonomy" id="402171"/>
    <lineage>
        <taxon>Bacteria</taxon>
        <taxon>Bacillati</taxon>
        <taxon>Actinomycetota</taxon>
        <taxon>Actinomycetes</taxon>
        <taxon>Micrococcales</taxon>
        <taxon>Intrasporangiaceae</taxon>
        <taxon>Lapillicoccus</taxon>
    </lineage>
</organism>
<dbReference type="FunFam" id="3.40.50.720:FF:000593">
    <property type="entry name" value="Dihydrofolate reductase"/>
    <property type="match status" value="1"/>
</dbReference>
<feature type="domain" description="D-isomer specific 2-hydroxyacid dehydrogenase NAD-binding" evidence="6">
    <location>
        <begin position="110"/>
        <end position="283"/>
    </location>
</feature>
<evidence type="ECO:0000256" key="1">
    <source>
        <dbReference type="ARBA" id="ARBA00005854"/>
    </source>
</evidence>
<evidence type="ECO:0000256" key="4">
    <source>
        <dbReference type="RuleBase" id="RU003719"/>
    </source>
</evidence>
<keyword evidence="8" id="KW-1185">Reference proteome</keyword>
<name>A0A542E306_9MICO</name>
<dbReference type="Pfam" id="PF00389">
    <property type="entry name" value="2-Hacid_dh"/>
    <property type="match status" value="1"/>
</dbReference>
<dbReference type="InterPro" id="IPR036291">
    <property type="entry name" value="NAD(P)-bd_dom_sf"/>
</dbReference>
<dbReference type="Pfam" id="PF02826">
    <property type="entry name" value="2-Hacid_dh_C"/>
    <property type="match status" value="1"/>
</dbReference>
<dbReference type="GO" id="GO:0016616">
    <property type="term" value="F:oxidoreductase activity, acting on the CH-OH group of donors, NAD or NADP as acceptor"/>
    <property type="evidence" value="ECO:0007669"/>
    <property type="project" value="InterPro"/>
</dbReference>
<evidence type="ECO:0000256" key="3">
    <source>
        <dbReference type="ARBA" id="ARBA00023027"/>
    </source>
</evidence>
<dbReference type="PANTHER" id="PTHR43333">
    <property type="entry name" value="2-HACID_DH_C DOMAIN-CONTAINING PROTEIN"/>
    <property type="match status" value="1"/>
</dbReference>
<proteinExistence type="inferred from homology"/>
<keyword evidence="3" id="KW-0520">NAD</keyword>
<protein>
    <submittedName>
        <fullName evidence="7">Phosphoglycerate dehydrogenase-like enzyme</fullName>
    </submittedName>
</protein>
<accession>A0A542E306</accession>
<dbReference type="RefSeq" id="WP_141849042.1">
    <property type="nucleotide sequence ID" value="NZ_BAAAPR010000007.1"/>
</dbReference>
<dbReference type="Gene3D" id="3.40.50.720">
    <property type="entry name" value="NAD(P)-binding Rossmann-like Domain"/>
    <property type="match status" value="2"/>
</dbReference>
<dbReference type="SUPFAM" id="SSF52283">
    <property type="entry name" value="Formate/glycerate dehydrogenase catalytic domain-like"/>
    <property type="match status" value="1"/>
</dbReference>
<gene>
    <name evidence="7" type="ORF">FB458_2827</name>
</gene>
<dbReference type="PROSITE" id="PS00671">
    <property type="entry name" value="D_2_HYDROXYACID_DH_3"/>
    <property type="match status" value="1"/>
</dbReference>
<reference evidence="7 8" key="1">
    <citation type="submission" date="2019-06" db="EMBL/GenBank/DDBJ databases">
        <title>Sequencing the genomes of 1000 actinobacteria strains.</title>
        <authorList>
            <person name="Klenk H.-P."/>
        </authorList>
    </citation>
    <scope>NUCLEOTIDE SEQUENCE [LARGE SCALE GENOMIC DNA]</scope>
    <source>
        <strain evidence="7 8">DSM 18607</strain>
    </source>
</reference>
<evidence type="ECO:0000313" key="8">
    <source>
        <dbReference type="Proteomes" id="UP000317893"/>
    </source>
</evidence>
<evidence type="ECO:0000259" key="5">
    <source>
        <dbReference type="Pfam" id="PF00389"/>
    </source>
</evidence>
<dbReference type="OrthoDB" id="4324715at2"/>
<dbReference type="PANTHER" id="PTHR43333:SF1">
    <property type="entry name" value="D-ISOMER SPECIFIC 2-HYDROXYACID DEHYDROGENASE NAD-BINDING DOMAIN-CONTAINING PROTEIN"/>
    <property type="match status" value="1"/>
</dbReference>
<keyword evidence="2 4" id="KW-0560">Oxidoreductase</keyword>
<dbReference type="GO" id="GO:0051287">
    <property type="term" value="F:NAD binding"/>
    <property type="evidence" value="ECO:0007669"/>
    <property type="project" value="InterPro"/>
</dbReference>
<dbReference type="InterPro" id="IPR029753">
    <property type="entry name" value="D-isomer_DH_CS"/>
</dbReference>
<sequence length="318" mass="34055">MASDTTRPLVTVPDEQWVELIQRSGPLDGVELAAWDLHEPHPRADEIRVVVPPYLDKQQRPELLAELPHLEVVQLLTAGYDNVATHIPAGVRLANAAGVHDASTAELALTLTLAALRGIPTFVRAQDRGEWQRTQQWPALADKRVLVVGYGNVGRAVVRRLLPFEVEVTAVASKARAGDDLVSEVHGIAELPALLPHHEVVVLIVPLTDDTTGLVDEAFLAAMPDGALLVNVARGKVVDTDALVAALTTGRITAALDVTDPEPLPEDHPLWSAPGVLISPHVGGASTAFLPRALRMVRSQLTSYAATGEVEHVVLTGR</sequence>
<evidence type="ECO:0000313" key="7">
    <source>
        <dbReference type="EMBL" id="TQJ09713.1"/>
    </source>
</evidence>